<organism evidence="1 2">
    <name type="scientific">Halapricum salinum</name>
    <dbReference type="NCBI Taxonomy" id="1457250"/>
    <lineage>
        <taxon>Archaea</taxon>
        <taxon>Methanobacteriati</taxon>
        <taxon>Methanobacteriota</taxon>
        <taxon>Stenosarchaea group</taxon>
        <taxon>Halobacteria</taxon>
        <taxon>Halobacteriales</taxon>
        <taxon>Haloarculaceae</taxon>
        <taxon>Halapricum</taxon>
    </lineage>
</organism>
<dbReference type="KEGG" id="hsn:DV733_11255"/>
<dbReference type="Gene3D" id="3.20.20.370">
    <property type="entry name" value="Glycoside hydrolase/deacetylase"/>
    <property type="match status" value="1"/>
</dbReference>
<proteinExistence type="predicted"/>
<dbReference type="EMBL" id="CP031310">
    <property type="protein sequence ID" value="QCC51776.1"/>
    <property type="molecule type" value="Genomic_DNA"/>
</dbReference>
<keyword evidence="2" id="KW-1185">Reference proteome</keyword>
<reference evidence="1 2" key="1">
    <citation type="journal article" date="2019" name="Nat. Commun.">
        <title>A new type of DNA phosphorothioation-based antiviral system in archaea.</title>
        <authorList>
            <person name="Xiong L."/>
            <person name="Liu S."/>
            <person name="Chen S."/>
            <person name="Xiao Y."/>
            <person name="Zhu B."/>
            <person name="Gao Y."/>
            <person name="Zhang Y."/>
            <person name="Chen B."/>
            <person name="Luo J."/>
            <person name="Deng Z."/>
            <person name="Chen X."/>
            <person name="Wang L."/>
            <person name="Chen S."/>
        </authorList>
    </citation>
    <scope>NUCLEOTIDE SEQUENCE [LARGE SCALE GENOMIC DNA]</scope>
    <source>
        <strain evidence="1 2">CBA1105</strain>
    </source>
</reference>
<dbReference type="GO" id="GO:0005975">
    <property type="term" value="P:carbohydrate metabolic process"/>
    <property type="evidence" value="ECO:0007669"/>
    <property type="project" value="InterPro"/>
</dbReference>
<dbReference type="STRING" id="1457250.GCA_000755225_00639"/>
<accession>A0A4D6HEQ2</accession>
<dbReference type="Proteomes" id="UP000296706">
    <property type="component" value="Chromosome"/>
</dbReference>
<protein>
    <submittedName>
        <fullName evidence="1">Uncharacterized protein</fullName>
    </submittedName>
</protein>
<dbReference type="AlphaFoldDB" id="A0A4D6HEQ2"/>
<dbReference type="GeneID" id="39848449"/>
<dbReference type="InterPro" id="IPR011330">
    <property type="entry name" value="Glyco_hydro/deAcase_b/a-brl"/>
</dbReference>
<name>A0A4D6HEQ2_9EURY</name>
<dbReference type="SUPFAM" id="SSF88713">
    <property type="entry name" value="Glycoside hydrolase/deacetylase"/>
    <property type="match status" value="1"/>
</dbReference>
<sequence length="324" mass="35936">MSGPPGTFTLSLDTELAWGRFDTERVSDRAEQFRATRSVVTDLCSLCDRYEVPATWALVAHLLADCRGGSHEGHTDQTPPEYPWVDDWFGSAPCSAGVDPALWLWPDLVEELRSTAVTHDLGLHGYTHMILGADGCSRAAASDELDRATAVARSAGFDPVSFVYPRNRVGHRDVLVDHGIEVVRTPDAEWYEQRTVPDWMRRPIRFLTEATKRTPPVVTPRLREGVVEVPGSQLYRPHHGGWQYTPSTSQVDRAIAGLERAAETGRIFHLWVHPSNLALDPGPLLGGIETIFDRAATLRDRGALTIRPMDEVATAFHDGVWEGI</sequence>
<gene>
    <name evidence="1" type="ORF">DV733_11255</name>
</gene>
<evidence type="ECO:0000313" key="1">
    <source>
        <dbReference type="EMBL" id="QCC51776.1"/>
    </source>
</evidence>
<evidence type="ECO:0000313" key="2">
    <source>
        <dbReference type="Proteomes" id="UP000296706"/>
    </source>
</evidence>
<dbReference type="RefSeq" id="WP_049994611.1">
    <property type="nucleotide sequence ID" value="NZ_CP031310.1"/>
</dbReference>
<dbReference type="OrthoDB" id="10436at2157"/>